<reference evidence="2 3" key="1">
    <citation type="submission" date="2020-06" db="EMBL/GenBank/DDBJ databases">
        <authorList>
            <person name="Li R."/>
            <person name="Bekaert M."/>
        </authorList>
    </citation>
    <scope>NUCLEOTIDE SEQUENCE [LARGE SCALE GENOMIC DNA]</scope>
    <source>
        <strain evidence="3">wild</strain>
    </source>
</reference>
<evidence type="ECO:0000313" key="2">
    <source>
        <dbReference type="EMBL" id="CAC5378514.1"/>
    </source>
</evidence>
<dbReference type="EC" id="3.1.13.4" evidence="2"/>
<evidence type="ECO:0000313" key="3">
    <source>
        <dbReference type="Proteomes" id="UP000507470"/>
    </source>
</evidence>
<keyword evidence="2" id="KW-0378">Hydrolase</keyword>
<organism evidence="2 3">
    <name type="scientific">Mytilus coruscus</name>
    <name type="common">Sea mussel</name>
    <dbReference type="NCBI Taxonomy" id="42192"/>
    <lineage>
        <taxon>Eukaryota</taxon>
        <taxon>Metazoa</taxon>
        <taxon>Spiralia</taxon>
        <taxon>Lophotrochozoa</taxon>
        <taxon>Mollusca</taxon>
        <taxon>Bivalvia</taxon>
        <taxon>Autobranchia</taxon>
        <taxon>Pteriomorphia</taxon>
        <taxon>Mytilida</taxon>
        <taxon>Mytiloidea</taxon>
        <taxon>Mytilidae</taxon>
        <taxon>Mytilinae</taxon>
        <taxon>Mytilus</taxon>
    </lineage>
</organism>
<dbReference type="Pfam" id="PF03372">
    <property type="entry name" value="Exo_endo_phos"/>
    <property type="match status" value="1"/>
</dbReference>
<dbReference type="SUPFAM" id="SSF56219">
    <property type="entry name" value="DNase I-like"/>
    <property type="match status" value="1"/>
</dbReference>
<feature type="domain" description="Endonuclease/exonuclease/phosphatase" evidence="1">
    <location>
        <begin position="21"/>
        <end position="151"/>
    </location>
</feature>
<name>A0A6J8B676_MYTCO</name>
<dbReference type="InterPro" id="IPR050410">
    <property type="entry name" value="CCR4/nocturin_mRNA_transcr"/>
</dbReference>
<dbReference type="OrthoDB" id="412787at2759"/>
<dbReference type="GO" id="GO:0000288">
    <property type="term" value="P:nuclear-transcribed mRNA catabolic process, deadenylation-dependent decay"/>
    <property type="evidence" value="ECO:0007669"/>
    <property type="project" value="TreeGrafter"/>
</dbReference>
<protein>
    <submittedName>
        <fullName evidence="2">PDE12</fullName>
        <ecNumber evidence="2">3.1.13.4</ecNumber>
        <ecNumber evidence="2">3.1.4.-</ecNumber>
    </submittedName>
</protein>
<keyword evidence="3" id="KW-1185">Reference proteome</keyword>
<sequence length="165" mass="19040">MLKSMLNRLTDSHLNTHYWKDGDLNLSKQHIMAWVNSNMYEIFGYKVSSIFCGDFNCSPKGGAYELITKKHLRPDNNPDFTLEGASFSHELDLKNSCGIVEYTNYAGNFHEQLDYIFIDSTMDMICVIPMPEHSEVEQHIPLPNVVFPSDHLAQICDLKWKSLYE</sequence>
<gene>
    <name evidence="2" type="ORF">MCOR_14707</name>
</gene>
<dbReference type="Proteomes" id="UP000507470">
    <property type="component" value="Unassembled WGS sequence"/>
</dbReference>
<proteinExistence type="predicted"/>
<accession>A0A6J8B676</accession>
<dbReference type="Gene3D" id="3.60.10.10">
    <property type="entry name" value="Endonuclease/exonuclease/phosphatase"/>
    <property type="match status" value="1"/>
</dbReference>
<dbReference type="AlphaFoldDB" id="A0A6J8B676"/>
<dbReference type="PANTHER" id="PTHR12121:SF37">
    <property type="entry name" value="2',5'-PHOSPHODIESTERASE 12"/>
    <property type="match status" value="1"/>
</dbReference>
<dbReference type="EC" id="3.1.4.-" evidence="2"/>
<evidence type="ECO:0000259" key="1">
    <source>
        <dbReference type="Pfam" id="PF03372"/>
    </source>
</evidence>
<dbReference type="PANTHER" id="PTHR12121">
    <property type="entry name" value="CARBON CATABOLITE REPRESSOR PROTEIN 4"/>
    <property type="match status" value="1"/>
</dbReference>
<dbReference type="InterPro" id="IPR036691">
    <property type="entry name" value="Endo/exonu/phosph_ase_sf"/>
</dbReference>
<dbReference type="GO" id="GO:0005739">
    <property type="term" value="C:mitochondrion"/>
    <property type="evidence" value="ECO:0007669"/>
    <property type="project" value="TreeGrafter"/>
</dbReference>
<dbReference type="InterPro" id="IPR005135">
    <property type="entry name" value="Endo/exonuclease/phosphatase"/>
</dbReference>
<dbReference type="EMBL" id="CACVKT020002575">
    <property type="protein sequence ID" value="CAC5378514.1"/>
    <property type="molecule type" value="Genomic_DNA"/>
</dbReference>
<dbReference type="GO" id="GO:0004535">
    <property type="term" value="F:poly(A)-specific ribonuclease activity"/>
    <property type="evidence" value="ECO:0007669"/>
    <property type="project" value="UniProtKB-EC"/>
</dbReference>